<reference evidence="2" key="1">
    <citation type="journal article" date="2023" name="Science">
        <title>Genome structures resolve the early diversification of teleost fishes.</title>
        <authorList>
            <person name="Parey E."/>
            <person name="Louis A."/>
            <person name="Montfort J."/>
            <person name="Bouchez O."/>
            <person name="Roques C."/>
            <person name="Iampietro C."/>
            <person name="Lluch J."/>
            <person name="Castinel A."/>
            <person name="Donnadieu C."/>
            <person name="Desvignes T."/>
            <person name="Floi Bucao C."/>
            <person name="Jouanno E."/>
            <person name="Wen M."/>
            <person name="Mejri S."/>
            <person name="Dirks R."/>
            <person name="Jansen H."/>
            <person name="Henkel C."/>
            <person name="Chen W.J."/>
            <person name="Zahm M."/>
            <person name="Cabau C."/>
            <person name="Klopp C."/>
            <person name="Thompson A.W."/>
            <person name="Robinson-Rechavi M."/>
            <person name="Braasch I."/>
            <person name="Lecointre G."/>
            <person name="Bobe J."/>
            <person name="Postlethwait J.H."/>
            <person name="Berthelot C."/>
            <person name="Roest Crollius H."/>
            <person name="Guiguen Y."/>
        </authorList>
    </citation>
    <scope>NUCLEOTIDE SEQUENCE</scope>
    <source>
        <strain evidence="2">WJC10195</strain>
    </source>
</reference>
<gene>
    <name evidence="2" type="ORF">SKAU_G00207690</name>
</gene>
<accession>A0A9Q1F8F2</accession>
<protein>
    <submittedName>
        <fullName evidence="2">Uncharacterized protein</fullName>
    </submittedName>
</protein>
<sequence>MECKALSSRGRARGFVGGSTTRLLKDLGLRGRGLNKATRELSKEEMFRDKGRNIHERWSPADDPAANRMGTGEGAAGLEPSRSNMYLYKPNAFLETVTTVNRAVGVQERFEDNQERLVAAG</sequence>
<organism evidence="2 3">
    <name type="scientific">Synaphobranchus kaupii</name>
    <name type="common">Kaup's arrowtooth eel</name>
    <dbReference type="NCBI Taxonomy" id="118154"/>
    <lineage>
        <taxon>Eukaryota</taxon>
        <taxon>Metazoa</taxon>
        <taxon>Chordata</taxon>
        <taxon>Craniata</taxon>
        <taxon>Vertebrata</taxon>
        <taxon>Euteleostomi</taxon>
        <taxon>Actinopterygii</taxon>
        <taxon>Neopterygii</taxon>
        <taxon>Teleostei</taxon>
        <taxon>Anguilliformes</taxon>
        <taxon>Synaphobranchidae</taxon>
        <taxon>Synaphobranchus</taxon>
    </lineage>
</organism>
<comment type="caution">
    <text evidence="2">The sequence shown here is derived from an EMBL/GenBank/DDBJ whole genome shotgun (WGS) entry which is preliminary data.</text>
</comment>
<dbReference type="Proteomes" id="UP001152622">
    <property type="component" value="Chromosome 7"/>
</dbReference>
<feature type="region of interest" description="Disordered" evidence="1">
    <location>
        <begin position="51"/>
        <end position="77"/>
    </location>
</feature>
<evidence type="ECO:0000313" key="3">
    <source>
        <dbReference type="Proteomes" id="UP001152622"/>
    </source>
</evidence>
<dbReference type="AlphaFoldDB" id="A0A9Q1F8F2"/>
<proteinExistence type="predicted"/>
<name>A0A9Q1F8F2_SYNKA</name>
<keyword evidence="3" id="KW-1185">Reference proteome</keyword>
<feature type="compositionally biased region" description="Basic and acidic residues" evidence="1">
    <location>
        <begin position="51"/>
        <end position="60"/>
    </location>
</feature>
<evidence type="ECO:0000313" key="2">
    <source>
        <dbReference type="EMBL" id="KAJ8353202.1"/>
    </source>
</evidence>
<evidence type="ECO:0000256" key="1">
    <source>
        <dbReference type="SAM" id="MobiDB-lite"/>
    </source>
</evidence>
<dbReference type="EMBL" id="JAINUF010000007">
    <property type="protein sequence ID" value="KAJ8353202.1"/>
    <property type="molecule type" value="Genomic_DNA"/>
</dbReference>